<dbReference type="SMART" id="SM00220">
    <property type="entry name" value="S_TKc"/>
    <property type="match status" value="1"/>
</dbReference>
<keyword evidence="9" id="KW-0812">Transmembrane</keyword>
<evidence type="ECO:0000256" key="22">
    <source>
        <dbReference type="SAM" id="SignalP"/>
    </source>
</evidence>
<dbReference type="InterPro" id="IPR013210">
    <property type="entry name" value="LRR_N_plant-typ"/>
</dbReference>
<evidence type="ECO:0000256" key="6">
    <source>
        <dbReference type="ARBA" id="ARBA00022553"/>
    </source>
</evidence>
<dbReference type="PROSITE" id="PS51450">
    <property type="entry name" value="LRR"/>
    <property type="match status" value="1"/>
</dbReference>
<evidence type="ECO:0000256" key="4">
    <source>
        <dbReference type="ARBA" id="ARBA00022475"/>
    </source>
</evidence>
<dbReference type="InterPro" id="IPR051809">
    <property type="entry name" value="Plant_receptor-like_S/T_kinase"/>
</dbReference>
<keyword evidence="10 22" id="KW-0732">Signal</keyword>
<dbReference type="EC" id="2.7.11.1" evidence="3"/>
<dbReference type="Pfam" id="PF13855">
    <property type="entry name" value="LRR_8"/>
    <property type="match status" value="1"/>
</dbReference>
<evidence type="ECO:0000259" key="23">
    <source>
        <dbReference type="PROSITE" id="PS50011"/>
    </source>
</evidence>
<dbReference type="SUPFAM" id="SSF52058">
    <property type="entry name" value="L domain-like"/>
    <property type="match status" value="1"/>
</dbReference>
<evidence type="ECO:0000256" key="20">
    <source>
        <dbReference type="ARBA" id="ARBA00048679"/>
    </source>
</evidence>
<evidence type="ECO:0000256" key="5">
    <source>
        <dbReference type="ARBA" id="ARBA00022527"/>
    </source>
</evidence>
<feature type="domain" description="Protein kinase" evidence="23">
    <location>
        <begin position="275"/>
        <end position="525"/>
    </location>
</feature>
<proteinExistence type="inferred from homology"/>
<dbReference type="PROSITE" id="PS00107">
    <property type="entry name" value="PROTEIN_KINASE_ATP"/>
    <property type="match status" value="1"/>
</dbReference>
<dbReference type="Gene3D" id="1.10.510.10">
    <property type="entry name" value="Transferase(Phosphotransferase) domain 1"/>
    <property type="match status" value="1"/>
</dbReference>
<evidence type="ECO:0000256" key="15">
    <source>
        <dbReference type="ARBA" id="ARBA00022989"/>
    </source>
</evidence>
<reference evidence="24" key="1">
    <citation type="journal article" date="2018" name="DNA Res.">
        <title>Multiple hybrid de novo genome assembly of finger millet, an orphan allotetraploid crop.</title>
        <authorList>
            <person name="Hatakeyama M."/>
            <person name="Aluri S."/>
            <person name="Balachadran M.T."/>
            <person name="Sivarajan S.R."/>
            <person name="Patrignani A."/>
            <person name="Gruter S."/>
            <person name="Poveda L."/>
            <person name="Shimizu-Inatsugi R."/>
            <person name="Baeten J."/>
            <person name="Francoijs K.J."/>
            <person name="Nataraja K.N."/>
            <person name="Reddy Y.A.N."/>
            <person name="Phadnis S."/>
            <person name="Ravikumar R.L."/>
            <person name="Schlapbach R."/>
            <person name="Sreeman S.M."/>
            <person name="Shimizu K.K."/>
        </authorList>
    </citation>
    <scope>NUCLEOTIDE SEQUENCE</scope>
</reference>
<dbReference type="PANTHER" id="PTHR27008">
    <property type="entry name" value="OS04G0122200 PROTEIN"/>
    <property type="match status" value="1"/>
</dbReference>
<evidence type="ECO:0000256" key="21">
    <source>
        <dbReference type="PROSITE-ProRule" id="PRU10141"/>
    </source>
</evidence>
<dbReference type="Proteomes" id="UP001054889">
    <property type="component" value="Unassembled WGS sequence"/>
</dbReference>
<dbReference type="Pfam" id="PF00069">
    <property type="entry name" value="Pkinase"/>
    <property type="match status" value="1"/>
</dbReference>
<dbReference type="InterPro" id="IPR008271">
    <property type="entry name" value="Ser/Thr_kinase_AS"/>
</dbReference>
<evidence type="ECO:0000313" key="25">
    <source>
        <dbReference type="Proteomes" id="UP001054889"/>
    </source>
</evidence>
<dbReference type="GO" id="GO:0005886">
    <property type="term" value="C:plasma membrane"/>
    <property type="evidence" value="ECO:0007669"/>
    <property type="project" value="UniProtKB-SubCell"/>
</dbReference>
<dbReference type="Pfam" id="PF08263">
    <property type="entry name" value="LRRNT_2"/>
    <property type="match status" value="1"/>
</dbReference>
<organism evidence="24 25">
    <name type="scientific">Eleusine coracana subsp. coracana</name>
    <dbReference type="NCBI Taxonomy" id="191504"/>
    <lineage>
        <taxon>Eukaryota</taxon>
        <taxon>Viridiplantae</taxon>
        <taxon>Streptophyta</taxon>
        <taxon>Embryophyta</taxon>
        <taxon>Tracheophyta</taxon>
        <taxon>Spermatophyta</taxon>
        <taxon>Magnoliopsida</taxon>
        <taxon>Liliopsida</taxon>
        <taxon>Poales</taxon>
        <taxon>Poaceae</taxon>
        <taxon>PACMAD clade</taxon>
        <taxon>Chloridoideae</taxon>
        <taxon>Cynodonteae</taxon>
        <taxon>Eleusininae</taxon>
        <taxon>Eleusine</taxon>
    </lineage>
</organism>
<comment type="catalytic activity">
    <reaction evidence="20">
        <text>L-seryl-[protein] + ATP = O-phospho-L-seryl-[protein] + ADP + H(+)</text>
        <dbReference type="Rhea" id="RHEA:17989"/>
        <dbReference type="Rhea" id="RHEA-COMP:9863"/>
        <dbReference type="Rhea" id="RHEA-COMP:11604"/>
        <dbReference type="ChEBI" id="CHEBI:15378"/>
        <dbReference type="ChEBI" id="CHEBI:29999"/>
        <dbReference type="ChEBI" id="CHEBI:30616"/>
        <dbReference type="ChEBI" id="CHEBI:83421"/>
        <dbReference type="ChEBI" id="CHEBI:456216"/>
        <dbReference type="EC" id="2.7.11.1"/>
    </reaction>
</comment>
<dbReference type="PROSITE" id="PS50011">
    <property type="entry name" value="PROTEIN_KINASE_DOM"/>
    <property type="match status" value="1"/>
</dbReference>
<keyword evidence="6" id="KW-0597">Phosphoprotein</keyword>
<evidence type="ECO:0000256" key="11">
    <source>
        <dbReference type="ARBA" id="ARBA00022737"/>
    </source>
</evidence>
<protein>
    <recommendedName>
        <fullName evidence="3">non-specific serine/threonine protein kinase</fullName>
        <ecNumber evidence="3">2.7.11.1</ecNumber>
    </recommendedName>
</protein>
<dbReference type="AlphaFoldDB" id="A0AAV5D3J5"/>
<keyword evidence="16" id="KW-0472">Membrane</keyword>
<evidence type="ECO:0000256" key="19">
    <source>
        <dbReference type="ARBA" id="ARBA00047899"/>
    </source>
</evidence>
<feature type="chain" id="PRO_5043775186" description="non-specific serine/threonine protein kinase" evidence="22">
    <location>
        <begin position="26"/>
        <end position="556"/>
    </location>
</feature>
<accession>A0AAV5D3J5</accession>
<dbReference type="PANTHER" id="PTHR27008:SF497">
    <property type="entry name" value="OS11G0695000 PROTEIN"/>
    <property type="match status" value="1"/>
</dbReference>
<dbReference type="FunFam" id="3.80.10.10:FF:000413">
    <property type="entry name" value="Inactive leucine-rich repeat receptor-like protein kinase"/>
    <property type="match status" value="1"/>
</dbReference>
<evidence type="ECO:0000256" key="18">
    <source>
        <dbReference type="ARBA" id="ARBA00023180"/>
    </source>
</evidence>
<comment type="caution">
    <text evidence="24">The sequence shown here is derived from an EMBL/GenBank/DDBJ whole genome shotgun (WGS) entry which is preliminary data.</text>
</comment>
<dbReference type="Pfam" id="PF00560">
    <property type="entry name" value="LRR_1"/>
    <property type="match status" value="3"/>
</dbReference>
<dbReference type="EMBL" id="BQKI01000011">
    <property type="protein sequence ID" value="GJN05162.1"/>
    <property type="molecule type" value="Genomic_DNA"/>
</dbReference>
<keyword evidence="11" id="KW-0677">Repeat</keyword>
<evidence type="ECO:0000256" key="12">
    <source>
        <dbReference type="ARBA" id="ARBA00022741"/>
    </source>
</evidence>
<evidence type="ECO:0000256" key="1">
    <source>
        <dbReference type="ARBA" id="ARBA00004162"/>
    </source>
</evidence>
<keyword evidence="18" id="KW-0325">Glycoprotein</keyword>
<keyword evidence="13" id="KW-0418">Kinase</keyword>
<keyword evidence="8" id="KW-0808">Transferase</keyword>
<comment type="catalytic activity">
    <reaction evidence="19">
        <text>L-threonyl-[protein] + ATP = O-phospho-L-threonyl-[protein] + ADP + H(+)</text>
        <dbReference type="Rhea" id="RHEA:46608"/>
        <dbReference type="Rhea" id="RHEA-COMP:11060"/>
        <dbReference type="Rhea" id="RHEA-COMP:11605"/>
        <dbReference type="ChEBI" id="CHEBI:15378"/>
        <dbReference type="ChEBI" id="CHEBI:30013"/>
        <dbReference type="ChEBI" id="CHEBI:30616"/>
        <dbReference type="ChEBI" id="CHEBI:61977"/>
        <dbReference type="ChEBI" id="CHEBI:456216"/>
        <dbReference type="EC" id="2.7.11.1"/>
    </reaction>
</comment>
<dbReference type="InterPro" id="IPR017441">
    <property type="entry name" value="Protein_kinase_ATP_BS"/>
</dbReference>
<evidence type="ECO:0000256" key="14">
    <source>
        <dbReference type="ARBA" id="ARBA00022840"/>
    </source>
</evidence>
<feature type="binding site" evidence="21">
    <location>
        <position position="303"/>
    </location>
    <ligand>
        <name>ATP</name>
        <dbReference type="ChEBI" id="CHEBI:30616"/>
    </ligand>
</feature>
<reference evidence="24" key="2">
    <citation type="submission" date="2021-12" db="EMBL/GenBank/DDBJ databases">
        <title>Resequencing data analysis of finger millet.</title>
        <authorList>
            <person name="Hatakeyama M."/>
            <person name="Aluri S."/>
            <person name="Balachadran M.T."/>
            <person name="Sivarajan S.R."/>
            <person name="Poveda L."/>
            <person name="Shimizu-Inatsugi R."/>
            <person name="Schlapbach R."/>
            <person name="Sreeman S.M."/>
            <person name="Shimizu K.K."/>
        </authorList>
    </citation>
    <scope>NUCLEOTIDE SEQUENCE</scope>
</reference>
<dbReference type="Gene3D" id="3.30.200.20">
    <property type="entry name" value="Phosphorylase Kinase, domain 1"/>
    <property type="match status" value="1"/>
</dbReference>
<keyword evidence="15" id="KW-1133">Transmembrane helix</keyword>
<evidence type="ECO:0000256" key="3">
    <source>
        <dbReference type="ARBA" id="ARBA00012513"/>
    </source>
</evidence>
<keyword evidence="7" id="KW-0433">Leucine-rich repeat</keyword>
<sequence>MAMACNWITIVSLVVSLSFLVIGAASSSSPAPNSSNVNGSNTDLAALLAFRGQLSDPLDILARSWTTNVSFCRWVGISCGRRRQRVTVLSLPDMPLQGELSPHIGNLSFLNKLNLTNTGLTGTIPSDLGRLHRLTYLSLFGNGLSGSIPGTLGNLSRLEFLILSNNSLFHLDKLIGLDFSQNSLSGVLPPDISGLKQVTYIGLSSNFLLGGIPESFGQTMMLTYLNLSHNSFEDSIPDSFQDLTSLVSLDLSYNNLSGTIPKFWYRELALATDHFSENNLLGTGSFGKVFKGQLSNGLVVAIKVLDPQLEQASRSFDAECRVLHMARHRNLIRILNTCSNLEFRALVLQYMPNGSLEMLLHSEGRRQLGFLKRLDIMLDVAMGMEYLHHDHHDVVLHCDLKPSNVLFDTDMTGHVADFGIAKLLLGNDNSLITASMSGTLGYMAPEYGSLGKASRKSDMFSYGIMLLEVFTGKRPTDPMFIADLSIRQWVHRSFPSELIHVVDEQLVQDASSSSCNMNEFLPPIFELGLICSRDSPDQRMSMRCGGETDEVERRIC</sequence>
<evidence type="ECO:0000256" key="7">
    <source>
        <dbReference type="ARBA" id="ARBA00022614"/>
    </source>
</evidence>
<evidence type="ECO:0000256" key="2">
    <source>
        <dbReference type="ARBA" id="ARBA00008684"/>
    </source>
</evidence>
<evidence type="ECO:0000313" key="24">
    <source>
        <dbReference type="EMBL" id="GJN05162.1"/>
    </source>
</evidence>
<dbReference type="GO" id="GO:0004674">
    <property type="term" value="F:protein serine/threonine kinase activity"/>
    <property type="evidence" value="ECO:0007669"/>
    <property type="project" value="UniProtKB-KW"/>
</dbReference>
<dbReference type="FunFam" id="3.80.10.10:FF:000400">
    <property type="entry name" value="Nuclear pore complex protein NUP107"/>
    <property type="match status" value="1"/>
</dbReference>
<dbReference type="FunFam" id="3.30.200.20:FF:000661">
    <property type="entry name" value="Serine-threonine protein kinase plant-type"/>
    <property type="match status" value="1"/>
</dbReference>
<evidence type="ECO:0000256" key="17">
    <source>
        <dbReference type="ARBA" id="ARBA00023170"/>
    </source>
</evidence>
<evidence type="ECO:0000256" key="8">
    <source>
        <dbReference type="ARBA" id="ARBA00022679"/>
    </source>
</evidence>
<dbReference type="InterPro" id="IPR000719">
    <property type="entry name" value="Prot_kinase_dom"/>
</dbReference>
<comment type="similarity">
    <text evidence="2">Belongs to the protein kinase superfamily. Ser/Thr protein kinase family.</text>
</comment>
<dbReference type="InterPro" id="IPR011009">
    <property type="entry name" value="Kinase-like_dom_sf"/>
</dbReference>
<keyword evidence="12 21" id="KW-0547">Nucleotide-binding</keyword>
<name>A0AAV5D3J5_ELECO</name>
<evidence type="ECO:0000256" key="13">
    <source>
        <dbReference type="ARBA" id="ARBA00022777"/>
    </source>
</evidence>
<keyword evidence="25" id="KW-1185">Reference proteome</keyword>
<keyword evidence="14 21" id="KW-0067">ATP-binding</keyword>
<keyword evidence="4" id="KW-1003">Cell membrane</keyword>
<dbReference type="FunFam" id="1.10.510.10:FF:000358">
    <property type="entry name" value="Putative leucine-rich repeat receptor-like serine/threonine-protein kinase"/>
    <property type="match status" value="1"/>
</dbReference>
<dbReference type="GO" id="GO:0005524">
    <property type="term" value="F:ATP binding"/>
    <property type="evidence" value="ECO:0007669"/>
    <property type="project" value="UniProtKB-UniRule"/>
</dbReference>
<evidence type="ECO:0000256" key="10">
    <source>
        <dbReference type="ARBA" id="ARBA00022729"/>
    </source>
</evidence>
<keyword evidence="5" id="KW-0723">Serine/threonine-protein kinase</keyword>
<evidence type="ECO:0000256" key="16">
    <source>
        <dbReference type="ARBA" id="ARBA00023136"/>
    </source>
</evidence>
<gene>
    <name evidence="24" type="primary">ga22770</name>
    <name evidence="24" type="ORF">PR202_ga22770</name>
</gene>
<dbReference type="InterPro" id="IPR032675">
    <property type="entry name" value="LRR_dom_sf"/>
</dbReference>
<dbReference type="Gene3D" id="3.80.10.10">
    <property type="entry name" value="Ribonuclease Inhibitor"/>
    <property type="match status" value="2"/>
</dbReference>
<dbReference type="SUPFAM" id="SSF56112">
    <property type="entry name" value="Protein kinase-like (PK-like)"/>
    <property type="match status" value="1"/>
</dbReference>
<feature type="signal peptide" evidence="22">
    <location>
        <begin position="1"/>
        <end position="25"/>
    </location>
</feature>
<comment type="subcellular location">
    <subcellularLocation>
        <location evidence="1">Cell membrane</location>
        <topology evidence="1">Single-pass membrane protein</topology>
    </subcellularLocation>
</comment>
<keyword evidence="17" id="KW-0675">Receptor</keyword>
<evidence type="ECO:0000256" key="9">
    <source>
        <dbReference type="ARBA" id="ARBA00022692"/>
    </source>
</evidence>
<dbReference type="InterPro" id="IPR001611">
    <property type="entry name" value="Leu-rich_rpt"/>
</dbReference>
<dbReference type="PROSITE" id="PS00108">
    <property type="entry name" value="PROTEIN_KINASE_ST"/>
    <property type="match status" value="1"/>
</dbReference>